<dbReference type="GO" id="GO:0006974">
    <property type="term" value="P:DNA damage response"/>
    <property type="evidence" value="ECO:0007669"/>
    <property type="project" value="TreeGrafter"/>
</dbReference>
<dbReference type="PANTHER" id="PTHR34387:SF2">
    <property type="entry name" value="SLR1258 PROTEIN"/>
    <property type="match status" value="1"/>
</dbReference>
<dbReference type="KEGG" id="ams:AMIS_73630"/>
<proteinExistence type="predicted"/>
<dbReference type="HOGENOM" id="CLU_1287630_0_0_11"/>
<dbReference type="Proteomes" id="UP000007882">
    <property type="component" value="Chromosome"/>
</dbReference>
<organism evidence="1 2">
    <name type="scientific">Actinoplanes missouriensis (strain ATCC 14538 / DSM 43046 / CBS 188.64 / JCM 3121 / NBRC 102363 / NCIMB 12654 / NRRL B-3342 / UNCC 431)</name>
    <dbReference type="NCBI Taxonomy" id="512565"/>
    <lineage>
        <taxon>Bacteria</taxon>
        <taxon>Bacillati</taxon>
        <taxon>Actinomycetota</taxon>
        <taxon>Actinomycetes</taxon>
        <taxon>Micromonosporales</taxon>
        <taxon>Micromonosporaceae</taxon>
        <taxon>Actinoplanes</taxon>
    </lineage>
</organism>
<dbReference type="Pfam" id="PF04402">
    <property type="entry name" value="SIMPL"/>
    <property type="match status" value="1"/>
</dbReference>
<dbReference type="InterPro" id="IPR052022">
    <property type="entry name" value="26kDa_periplasmic_antigen"/>
</dbReference>
<keyword evidence="2" id="KW-1185">Reference proteome</keyword>
<dbReference type="InterPro" id="IPR007497">
    <property type="entry name" value="SIMPL/DUF541"/>
</dbReference>
<gene>
    <name evidence="1" type="ordered locus">AMIS_73630</name>
</gene>
<evidence type="ECO:0000313" key="1">
    <source>
        <dbReference type="EMBL" id="BAL92583.1"/>
    </source>
</evidence>
<sequence>MERSPVIVARGEAVREVPPEIAVVHVRTAAKGRDRESVLERLAERSAAITAALDGFAAAIERRETTGLHVHPQTKRRGEEIAAYHGSIGTQVLVTDFTVLGDLMLRLAAEELTTVDGPWWQLRPGSRAGAEARRAAITDALSRAAEYASAVGAEIAELVEINDGGAGLDDGYTPVAFAAGGARARGAESGPALDLEPEAQTVRAQVRVTVTISRPILPGRPTST</sequence>
<evidence type="ECO:0008006" key="3">
    <source>
        <dbReference type="Google" id="ProtNLM"/>
    </source>
</evidence>
<dbReference type="PANTHER" id="PTHR34387">
    <property type="entry name" value="SLR1258 PROTEIN"/>
    <property type="match status" value="1"/>
</dbReference>
<reference evidence="1 2" key="1">
    <citation type="submission" date="2012-02" db="EMBL/GenBank/DDBJ databases">
        <title>Complete genome sequence of Actinoplanes missouriensis 431 (= NBRC 102363).</title>
        <authorList>
            <person name="Ohnishi Y."/>
            <person name="Ishikawa J."/>
            <person name="Sekine M."/>
            <person name="Hosoyama A."/>
            <person name="Harada T."/>
            <person name="Narita H."/>
            <person name="Hata T."/>
            <person name="Konno Y."/>
            <person name="Tutikane K."/>
            <person name="Fujita N."/>
            <person name="Horinouchi S."/>
            <person name="Hayakawa M."/>
        </authorList>
    </citation>
    <scope>NUCLEOTIDE SEQUENCE [LARGE SCALE GENOMIC DNA]</scope>
    <source>
        <strain evidence="2">ATCC 14538 / DSM 43046 / CBS 188.64 / JCM 3121 / NBRC 102363 / NCIMB 12654 / NRRL B-3342 / UNCC 431</strain>
    </source>
</reference>
<dbReference type="STRING" id="512565.AMIS_73630"/>
<dbReference type="PATRIC" id="fig|512565.3.peg.7372"/>
<evidence type="ECO:0000313" key="2">
    <source>
        <dbReference type="Proteomes" id="UP000007882"/>
    </source>
</evidence>
<dbReference type="Gene3D" id="3.30.110.170">
    <property type="entry name" value="Protein of unknown function (DUF541), domain 1"/>
    <property type="match status" value="1"/>
</dbReference>
<dbReference type="RefSeq" id="WP_014447467.1">
    <property type="nucleotide sequence ID" value="NC_017093.1"/>
</dbReference>
<dbReference type="EMBL" id="AP012319">
    <property type="protein sequence ID" value="BAL92583.1"/>
    <property type="molecule type" value="Genomic_DNA"/>
</dbReference>
<accession>I0HHU6</accession>
<name>I0HHU6_ACTM4</name>
<dbReference type="Gene3D" id="3.30.70.2970">
    <property type="entry name" value="Protein of unknown function (DUF541), domain 2"/>
    <property type="match status" value="1"/>
</dbReference>
<protein>
    <recommendedName>
        <fullName evidence="3">SIMPL domain-containing protein</fullName>
    </recommendedName>
</protein>
<dbReference type="OrthoDB" id="3689574at2"/>
<dbReference type="eggNOG" id="COG2968">
    <property type="taxonomic scope" value="Bacteria"/>
</dbReference>
<dbReference type="AlphaFoldDB" id="I0HHU6"/>